<accession>A0A1N6MS00</accession>
<evidence type="ECO:0000313" key="1">
    <source>
        <dbReference type="EMBL" id="SIP71544.1"/>
    </source>
</evidence>
<sequence>MLRYFFQSLLFYSYLDIFVEWYHEHSNILILISYHLYLIYVYVEQM</sequence>
<dbReference type="EMBL" id="FTLG01000023">
    <property type="protein sequence ID" value="SIP71544.1"/>
    <property type="molecule type" value="Genomic_DNA"/>
</dbReference>
<evidence type="ECO:0000313" key="2">
    <source>
        <dbReference type="Proteomes" id="UP000196435"/>
    </source>
</evidence>
<proteinExistence type="predicted"/>
<protein>
    <submittedName>
        <fullName evidence="1">Uncharacterized protein</fullName>
    </submittedName>
</protein>
<reference evidence="2" key="1">
    <citation type="submission" date="2016-12" db="EMBL/GenBank/DDBJ databases">
        <authorList>
            <person name="Gaudriault S."/>
        </authorList>
    </citation>
    <scope>NUCLEOTIDE SEQUENCE [LARGE SCALE GENOMIC DNA]</scope>
    <source>
        <strain evidence="2">HGB1681 (deposited as PTA-6826 in the American Type Culture Collection)</strain>
    </source>
</reference>
<gene>
    <name evidence="1" type="ORF">XIS1_1190023</name>
</gene>
<name>A0A1N6MS00_9GAMM</name>
<dbReference type="Proteomes" id="UP000196435">
    <property type="component" value="Unassembled WGS sequence"/>
</dbReference>
<organism evidence="1 2">
    <name type="scientific">Xenorhabdus innexi</name>
    <dbReference type="NCBI Taxonomy" id="290109"/>
    <lineage>
        <taxon>Bacteria</taxon>
        <taxon>Pseudomonadati</taxon>
        <taxon>Pseudomonadota</taxon>
        <taxon>Gammaproteobacteria</taxon>
        <taxon>Enterobacterales</taxon>
        <taxon>Morganellaceae</taxon>
        <taxon>Xenorhabdus</taxon>
    </lineage>
</organism>
<dbReference type="AlphaFoldDB" id="A0A1N6MS00"/>